<evidence type="ECO:0000256" key="1">
    <source>
        <dbReference type="SAM" id="Phobius"/>
    </source>
</evidence>
<keyword evidence="3" id="KW-1185">Reference proteome</keyword>
<dbReference type="Proteomes" id="UP001168528">
    <property type="component" value="Unassembled WGS sequence"/>
</dbReference>
<proteinExistence type="predicted"/>
<dbReference type="EMBL" id="JAUKPO010000027">
    <property type="protein sequence ID" value="MDO1450248.1"/>
    <property type="molecule type" value="Genomic_DNA"/>
</dbReference>
<protein>
    <submittedName>
        <fullName evidence="2">Uncharacterized protein</fullName>
    </submittedName>
</protein>
<keyword evidence="1" id="KW-0472">Membrane</keyword>
<organism evidence="2 3">
    <name type="scientific">Rhodocytophaga aerolata</name>
    <dbReference type="NCBI Taxonomy" id="455078"/>
    <lineage>
        <taxon>Bacteria</taxon>
        <taxon>Pseudomonadati</taxon>
        <taxon>Bacteroidota</taxon>
        <taxon>Cytophagia</taxon>
        <taxon>Cytophagales</taxon>
        <taxon>Rhodocytophagaceae</taxon>
        <taxon>Rhodocytophaga</taxon>
    </lineage>
</organism>
<accession>A0ABT8RGG7</accession>
<sequence length="64" mass="7374">MSFTLRGLAILIWLLSGFLYILIDFKAPQKNTFEKVDGPIIRDTLDCKRIHQEIVPSTLLAERN</sequence>
<gene>
    <name evidence="2" type="ORF">Q0590_28465</name>
</gene>
<evidence type="ECO:0000313" key="3">
    <source>
        <dbReference type="Proteomes" id="UP001168528"/>
    </source>
</evidence>
<comment type="caution">
    <text evidence="2">The sequence shown here is derived from an EMBL/GenBank/DDBJ whole genome shotgun (WGS) entry which is preliminary data.</text>
</comment>
<keyword evidence="1" id="KW-1133">Transmembrane helix</keyword>
<dbReference type="RefSeq" id="WP_302041050.1">
    <property type="nucleotide sequence ID" value="NZ_JAUKPO010000027.1"/>
</dbReference>
<reference evidence="2" key="1">
    <citation type="submission" date="2023-07" db="EMBL/GenBank/DDBJ databases">
        <title>The genome sequence of Rhodocytophaga aerolata KACC 12507.</title>
        <authorList>
            <person name="Zhang X."/>
        </authorList>
    </citation>
    <scope>NUCLEOTIDE SEQUENCE</scope>
    <source>
        <strain evidence="2">KACC 12507</strain>
    </source>
</reference>
<feature type="transmembrane region" description="Helical" evidence="1">
    <location>
        <begin position="6"/>
        <end position="23"/>
    </location>
</feature>
<evidence type="ECO:0000313" key="2">
    <source>
        <dbReference type="EMBL" id="MDO1450248.1"/>
    </source>
</evidence>
<name>A0ABT8RGG7_9BACT</name>
<keyword evidence="1" id="KW-0812">Transmembrane</keyword>